<dbReference type="AlphaFoldDB" id="A0A1S7LEF4"/>
<name>A0A1S7LEF4_MAGMO</name>
<proteinExistence type="predicted"/>
<protein>
    <submittedName>
        <fullName evidence="1">Uncharacterized protein</fullName>
    </submittedName>
</protein>
<reference evidence="1" key="1">
    <citation type="submission" date="2015-04" db="EMBL/GenBank/DDBJ databases">
        <authorList>
            <person name="Syromyatnikov M.Y."/>
            <person name="Popov V.N."/>
        </authorList>
    </citation>
    <scope>NUCLEOTIDE SEQUENCE</scope>
    <source>
        <strain evidence="1">MO-1</strain>
    </source>
</reference>
<dbReference type="EMBL" id="LO017727">
    <property type="protein sequence ID" value="CRH04908.1"/>
    <property type="molecule type" value="Genomic_DNA"/>
</dbReference>
<evidence type="ECO:0000313" key="1">
    <source>
        <dbReference type="EMBL" id="CRH04908.1"/>
    </source>
</evidence>
<organism evidence="1">
    <name type="scientific">Magnetococcus massalia (strain MO-1)</name>
    <dbReference type="NCBI Taxonomy" id="451514"/>
    <lineage>
        <taxon>Bacteria</taxon>
        <taxon>Pseudomonadati</taxon>
        <taxon>Pseudomonadota</taxon>
        <taxon>Magnetococcia</taxon>
        <taxon>Magnetococcales</taxon>
        <taxon>Magnetococcaceae</taxon>
        <taxon>Magnetococcus</taxon>
    </lineage>
</organism>
<accession>A0A1S7LEF4</accession>
<gene>
    <name evidence="1" type="ORF">MAGMO_0704</name>
</gene>
<sequence>MASPDSLCRIDLQASSGRYTHLNGDHQRVPIGAFKIGRIASGLEDGFLINDVTRDPRVHNHAWAKACGKKRELLLFLEQRAAKAVECPV</sequence>